<evidence type="ECO:0000313" key="3">
    <source>
        <dbReference type="Proteomes" id="UP001221413"/>
    </source>
</evidence>
<feature type="region of interest" description="Disordered" evidence="1">
    <location>
        <begin position="73"/>
        <end position="95"/>
    </location>
</feature>
<gene>
    <name evidence="2" type="ORF">Dda_2494</name>
</gene>
<dbReference type="InterPro" id="IPR021858">
    <property type="entry name" value="Fun_TF"/>
</dbReference>
<comment type="caution">
    <text evidence="2">The sequence shown here is derived from an EMBL/GenBank/DDBJ whole genome shotgun (WGS) entry which is preliminary data.</text>
</comment>
<dbReference type="AlphaFoldDB" id="A0AAD6J040"/>
<keyword evidence="3" id="KW-1185">Reference proteome</keyword>
<dbReference type="PANTHER" id="PTHR37540">
    <property type="entry name" value="TRANSCRIPTION FACTOR (ACR-2), PUTATIVE-RELATED-RELATED"/>
    <property type="match status" value="1"/>
</dbReference>
<organism evidence="2 3">
    <name type="scientific">Drechslerella dactyloides</name>
    <name type="common">Nematode-trapping fungus</name>
    <name type="synonym">Arthrobotrys dactyloides</name>
    <dbReference type="NCBI Taxonomy" id="74499"/>
    <lineage>
        <taxon>Eukaryota</taxon>
        <taxon>Fungi</taxon>
        <taxon>Dikarya</taxon>
        <taxon>Ascomycota</taxon>
        <taxon>Pezizomycotina</taxon>
        <taxon>Orbiliomycetes</taxon>
        <taxon>Orbiliales</taxon>
        <taxon>Orbiliaceae</taxon>
        <taxon>Drechslerella</taxon>
    </lineage>
</organism>
<evidence type="ECO:0000313" key="2">
    <source>
        <dbReference type="EMBL" id="KAJ6261696.1"/>
    </source>
</evidence>
<evidence type="ECO:0000256" key="1">
    <source>
        <dbReference type="SAM" id="MobiDB-lite"/>
    </source>
</evidence>
<name>A0AAD6J040_DREDA</name>
<dbReference type="EMBL" id="JAQGDS010000003">
    <property type="protein sequence ID" value="KAJ6261696.1"/>
    <property type="molecule type" value="Genomic_DNA"/>
</dbReference>
<feature type="compositionally biased region" description="Polar residues" evidence="1">
    <location>
        <begin position="73"/>
        <end position="94"/>
    </location>
</feature>
<proteinExistence type="predicted"/>
<accession>A0AAD6J040</accession>
<feature type="region of interest" description="Disordered" evidence="1">
    <location>
        <begin position="30"/>
        <end position="49"/>
    </location>
</feature>
<protein>
    <submittedName>
        <fullName evidence="2">Uncharacterized protein</fullName>
    </submittedName>
</protein>
<dbReference type="Proteomes" id="UP001221413">
    <property type="component" value="Unassembled WGS sequence"/>
</dbReference>
<reference evidence="2" key="1">
    <citation type="submission" date="2023-01" db="EMBL/GenBank/DDBJ databases">
        <title>The chitinases involved in constricting ring structure development in the nematode-trapping fungus Drechslerella dactyloides.</title>
        <authorList>
            <person name="Wang R."/>
            <person name="Zhang L."/>
            <person name="Tang P."/>
            <person name="Li S."/>
            <person name="Liang L."/>
        </authorList>
    </citation>
    <scope>NUCLEOTIDE SEQUENCE</scope>
    <source>
        <strain evidence="2">YMF1.00031</strain>
    </source>
</reference>
<dbReference type="Pfam" id="PF11951">
    <property type="entry name" value="Fungal_trans_2"/>
    <property type="match status" value="1"/>
</dbReference>
<sequence length="509" mass="57409">MARDTMQFHFINGAAIDADARKQIRSSVMLGRNAGKKRPRREHTNTKPRVLLPDVADAADKTLAPNISDSLSAGTGVASESSGVAAPSNDNLRTTEVARRERTPLYRRVCDDVAIMISPRVVGYDMRKRIAQFFQLGNMIVYPAELCIPFAEAHVLWFEYFQTDDAFFHCLLALAQSHADYLAGSNEDSPITLRHLANSYRCINENLGRQDTPSNSTVASVMSIAMHHNILRTPGGAKIHMDALGRMVELRGGVEAFSFHWMLLQKICRTDLEYSFQSGSQPRFYRDAFPHDFIRATPTWSVCSYEAFVTTTAAQIYNIELQCIYRDILCSSRYLNDTQESPMIAPLDFQEILISVCYRLLRTHPLMEERPANVAEDACHLMLLALMTTMIIRPAHSRLRVSYDLITNLLRHAVCALLESEEDDEFILWVLFAGGVSVFHPQKETWLLSRLGSCTVALGVDSWAAAREILIRFPWVRHFHDKLGEELRNILDTAGLANQLQPLQANTDS</sequence>